<dbReference type="GeneID" id="84693249"/>
<sequence length="143" mass="16436">MTSPVRTRNIFNRYLLDTHYLIWACADSKRLPQACFDLIVDPLNELYFSAASIHEIAIKFALGKPHFTVDPEEILRGLLANGYNELPISSHHTVSLKRLPRDMHGDPFDRLIVAQANMEALTLITDDEKIIRYCSDYIPMKTF</sequence>
<evidence type="ECO:0000313" key="3">
    <source>
        <dbReference type="Proteomes" id="UP000809137"/>
    </source>
</evidence>
<dbReference type="InterPro" id="IPR052919">
    <property type="entry name" value="TA_system_RNase"/>
</dbReference>
<feature type="domain" description="PIN" evidence="1">
    <location>
        <begin position="14"/>
        <end position="133"/>
    </location>
</feature>
<accession>A0ABS1Z6L3</accession>
<gene>
    <name evidence="2" type="ORF">JJB79_09410</name>
</gene>
<dbReference type="CDD" id="cd09872">
    <property type="entry name" value="PIN_Sll0205-like"/>
    <property type="match status" value="1"/>
</dbReference>
<dbReference type="SUPFAM" id="SSF88723">
    <property type="entry name" value="PIN domain-like"/>
    <property type="match status" value="1"/>
</dbReference>
<evidence type="ECO:0000259" key="1">
    <source>
        <dbReference type="Pfam" id="PF01850"/>
    </source>
</evidence>
<dbReference type="InterPro" id="IPR041705">
    <property type="entry name" value="PIN_Sll0205"/>
</dbReference>
<organism evidence="2 3">
    <name type="scientific">Pantoea eucrina</name>
    <dbReference type="NCBI Taxonomy" id="472693"/>
    <lineage>
        <taxon>Bacteria</taxon>
        <taxon>Pseudomonadati</taxon>
        <taxon>Pseudomonadota</taxon>
        <taxon>Gammaproteobacteria</taxon>
        <taxon>Enterobacterales</taxon>
        <taxon>Erwiniaceae</taxon>
        <taxon>Pantoea</taxon>
    </lineage>
</organism>
<protein>
    <submittedName>
        <fullName evidence="2">Type II toxin-antitoxin system VapC family toxin</fullName>
    </submittedName>
</protein>
<evidence type="ECO:0000313" key="2">
    <source>
        <dbReference type="EMBL" id="MBM0747633.1"/>
    </source>
</evidence>
<comment type="caution">
    <text evidence="2">The sequence shown here is derived from an EMBL/GenBank/DDBJ whole genome shotgun (WGS) entry which is preliminary data.</text>
</comment>
<reference evidence="2 3" key="1">
    <citation type="submission" date="2021-01" db="EMBL/GenBank/DDBJ databases">
        <title>Complete genome sequence of Pantoea eucrina OB49, a heavy metal tolerant bacterium with PGPR potential isolated from wheat in Algeria.</title>
        <authorList>
            <person name="Lekired A."/>
            <person name="Ouzari I.H."/>
        </authorList>
    </citation>
    <scope>NUCLEOTIDE SEQUENCE [LARGE SCALE GENOMIC DNA]</scope>
    <source>
        <strain evidence="2 3">OB49</strain>
    </source>
</reference>
<dbReference type="PANTHER" id="PTHR36173">
    <property type="entry name" value="RIBONUCLEASE VAPC16-RELATED"/>
    <property type="match status" value="1"/>
</dbReference>
<dbReference type="Pfam" id="PF01850">
    <property type="entry name" value="PIN"/>
    <property type="match status" value="1"/>
</dbReference>
<proteinExistence type="predicted"/>
<name>A0ABS1Z6L3_9GAMM</name>
<keyword evidence="3" id="KW-1185">Reference proteome</keyword>
<dbReference type="InterPro" id="IPR029060">
    <property type="entry name" value="PIN-like_dom_sf"/>
</dbReference>
<dbReference type="RefSeq" id="WP_052246551.1">
    <property type="nucleotide sequence ID" value="NZ_CP083450.1"/>
</dbReference>
<dbReference type="PANTHER" id="PTHR36173:SF2">
    <property type="entry name" value="RIBONUCLEASE VAPC16"/>
    <property type="match status" value="1"/>
</dbReference>
<dbReference type="Gene3D" id="3.40.50.1010">
    <property type="entry name" value="5'-nuclease"/>
    <property type="match status" value="1"/>
</dbReference>
<dbReference type="InterPro" id="IPR002716">
    <property type="entry name" value="PIN_dom"/>
</dbReference>
<dbReference type="Proteomes" id="UP000809137">
    <property type="component" value="Unassembled WGS sequence"/>
</dbReference>
<dbReference type="EMBL" id="JAFCXS010000005">
    <property type="protein sequence ID" value="MBM0747633.1"/>
    <property type="molecule type" value="Genomic_DNA"/>
</dbReference>